<organism evidence="3 4">
    <name type="scientific">Candidatus Tagabacteria bacterium CG10_big_fil_rev_8_21_14_0_10_40_13</name>
    <dbReference type="NCBI Taxonomy" id="1975022"/>
    <lineage>
        <taxon>Bacteria</taxon>
        <taxon>Candidatus Tagaibacteriota</taxon>
    </lineage>
</organism>
<sequence length="165" mass="18339">RPAGYLVIPSSSSGIIFSQGRGEVEFLYPGGLVADSFEYNGNLEKAQSFSRLNENIVIAPESPGFKNKEPVYVSQHVGNDYDILADNVSGRQKEQQKDSEEKQENYENEENRQLFDNQQANVVSVASDNGKSTGRNYTIYYFLAVLTLILFAGIGFVVVRRKSGV</sequence>
<feature type="compositionally biased region" description="Basic and acidic residues" evidence="1">
    <location>
        <begin position="91"/>
        <end position="113"/>
    </location>
</feature>
<reference evidence="4" key="1">
    <citation type="submission" date="2017-09" db="EMBL/GenBank/DDBJ databases">
        <title>Depth-based differentiation of microbial function through sediment-hosted aquifers and enrichment of novel symbionts in the deep terrestrial subsurface.</title>
        <authorList>
            <person name="Probst A.J."/>
            <person name="Ladd B."/>
            <person name="Jarett J.K."/>
            <person name="Geller-Mcgrath D.E."/>
            <person name="Sieber C.M.K."/>
            <person name="Emerson J.B."/>
            <person name="Anantharaman K."/>
            <person name="Thomas B.C."/>
            <person name="Malmstrom R."/>
            <person name="Stieglmeier M."/>
            <person name="Klingl A."/>
            <person name="Woyke T."/>
            <person name="Ryan C.M."/>
            <person name="Banfield J.F."/>
        </authorList>
    </citation>
    <scope>NUCLEOTIDE SEQUENCE [LARGE SCALE GENOMIC DNA]</scope>
</reference>
<keyword evidence="2" id="KW-1133">Transmembrane helix</keyword>
<protein>
    <submittedName>
        <fullName evidence="3">Uncharacterized protein</fullName>
    </submittedName>
</protein>
<proteinExistence type="predicted"/>
<gene>
    <name evidence="3" type="ORF">COV00_03390</name>
</gene>
<feature type="non-terminal residue" evidence="3">
    <location>
        <position position="1"/>
    </location>
</feature>
<feature type="region of interest" description="Disordered" evidence="1">
    <location>
        <begin position="89"/>
        <end position="113"/>
    </location>
</feature>
<dbReference type="AlphaFoldDB" id="A0A2M8L837"/>
<evidence type="ECO:0000256" key="2">
    <source>
        <dbReference type="SAM" id="Phobius"/>
    </source>
</evidence>
<keyword evidence="2" id="KW-0472">Membrane</keyword>
<name>A0A2M8L837_9BACT</name>
<keyword evidence="2" id="KW-0812">Transmembrane</keyword>
<feature type="transmembrane region" description="Helical" evidence="2">
    <location>
        <begin position="139"/>
        <end position="159"/>
    </location>
</feature>
<evidence type="ECO:0000313" key="4">
    <source>
        <dbReference type="Proteomes" id="UP000230603"/>
    </source>
</evidence>
<comment type="caution">
    <text evidence="3">The sequence shown here is derived from an EMBL/GenBank/DDBJ whole genome shotgun (WGS) entry which is preliminary data.</text>
</comment>
<accession>A0A2M8L837</accession>
<dbReference type="EMBL" id="PFEP01000040">
    <property type="protein sequence ID" value="PJE72788.1"/>
    <property type="molecule type" value="Genomic_DNA"/>
</dbReference>
<dbReference type="Proteomes" id="UP000230603">
    <property type="component" value="Unassembled WGS sequence"/>
</dbReference>
<evidence type="ECO:0000256" key="1">
    <source>
        <dbReference type="SAM" id="MobiDB-lite"/>
    </source>
</evidence>
<evidence type="ECO:0000313" key="3">
    <source>
        <dbReference type="EMBL" id="PJE72788.1"/>
    </source>
</evidence>